<dbReference type="PROSITE" id="PS51741">
    <property type="entry name" value="F_BAR"/>
    <property type="match status" value="1"/>
</dbReference>
<dbReference type="Gene3D" id="1.20.1270.60">
    <property type="entry name" value="Arfaptin homology (AH) domain/BAR domain"/>
    <property type="match status" value="1"/>
</dbReference>
<dbReference type="InterPro" id="IPR031160">
    <property type="entry name" value="F_BAR_dom"/>
</dbReference>
<evidence type="ECO:0000256" key="4">
    <source>
        <dbReference type="ARBA" id="ARBA00023212"/>
    </source>
</evidence>
<evidence type="ECO:0000256" key="1">
    <source>
        <dbReference type="ARBA" id="ARBA00004245"/>
    </source>
</evidence>
<feature type="domain" description="F-BAR" evidence="8">
    <location>
        <begin position="4"/>
        <end position="264"/>
    </location>
</feature>
<dbReference type="InterPro" id="IPR001060">
    <property type="entry name" value="FCH_dom"/>
</dbReference>
<evidence type="ECO:0000313" key="9">
    <source>
        <dbReference type="EMBL" id="SSD59954.1"/>
    </source>
</evidence>
<feature type="compositionally biased region" description="Basic and acidic residues" evidence="7">
    <location>
        <begin position="447"/>
        <end position="459"/>
    </location>
</feature>
<evidence type="ECO:0000256" key="2">
    <source>
        <dbReference type="ARBA" id="ARBA00022490"/>
    </source>
</evidence>
<dbReference type="Pfam" id="PF00611">
    <property type="entry name" value="FCH"/>
    <property type="match status" value="1"/>
</dbReference>
<dbReference type="VEuPathDB" id="FungiDB:SCODWIG_01715"/>
<dbReference type="InterPro" id="IPR027267">
    <property type="entry name" value="AH/BAR_dom_sf"/>
</dbReference>
<comment type="subcellular location">
    <subcellularLocation>
        <location evidence="1">Cytoplasm</location>
        <location evidence="1">Cytoskeleton</location>
    </subcellularLocation>
</comment>
<feature type="coiled-coil region" evidence="6">
    <location>
        <begin position="112"/>
        <end position="204"/>
    </location>
</feature>
<dbReference type="EMBL" id="UFAJ01000238">
    <property type="protein sequence ID" value="SSD59954.1"/>
    <property type="molecule type" value="Genomic_DNA"/>
</dbReference>
<keyword evidence="4" id="KW-0206">Cytoskeleton</keyword>
<feature type="compositionally biased region" description="Polar residues" evidence="7">
    <location>
        <begin position="497"/>
        <end position="506"/>
    </location>
</feature>
<organism evidence="9 10">
    <name type="scientific">Saccharomycodes ludwigii</name>
    <dbReference type="NCBI Taxonomy" id="36035"/>
    <lineage>
        <taxon>Eukaryota</taxon>
        <taxon>Fungi</taxon>
        <taxon>Dikarya</taxon>
        <taxon>Ascomycota</taxon>
        <taxon>Saccharomycotina</taxon>
        <taxon>Saccharomycetes</taxon>
        <taxon>Saccharomycodales</taxon>
        <taxon>Saccharomycodaceae</taxon>
        <taxon>Saccharomycodes</taxon>
    </lineage>
</organism>
<dbReference type="PANTHER" id="PTHR23065:SF7">
    <property type="entry name" value="NOSTRIN, ISOFORM H"/>
    <property type="match status" value="1"/>
</dbReference>
<name>A0A376B663_9ASCO</name>
<protein>
    <recommendedName>
        <fullName evidence="8">F-BAR domain-containing protein</fullName>
    </recommendedName>
</protein>
<evidence type="ECO:0000313" key="10">
    <source>
        <dbReference type="Proteomes" id="UP000262825"/>
    </source>
</evidence>
<keyword evidence="2" id="KW-0963">Cytoplasm</keyword>
<feature type="region of interest" description="Disordered" evidence="7">
    <location>
        <begin position="278"/>
        <end position="297"/>
    </location>
</feature>
<feature type="region of interest" description="Disordered" evidence="7">
    <location>
        <begin position="352"/>
        <end position="372"/>
    </location>
</feature>
<reference evidence="10" key="1">
    <citation type="submission" date="2018-06" db="EMBL/GenBank/DDBJ databases">
        <authorList>
            <person name="Guldener U."/>
        </authorList>
    </citation>
    <scope>NUCLEOTIDE SEQUENCE [LARGE SCALE GENOMIC DNA]</scope>
    <source>
        <strain evidence="10">UTAD17</strain>
    </source>
</reference>
<feature type="region of interest" description="Disordered" evidence="7">
    <location>
        <begin position="846"/>
        <end position="870"/>
    </location>
</feature>
<evidence type="ECO:0000256" key="5">
    <source>
        <dbReference type="PROSITE-ProRule" id="PRU01077"/>
    </source>
</evidence>
<evidence type="ECO:0000259" key="8">
    <source>
        <dbReference type="PROSITE" id="PS51741"/>
    </source>
</evidence>
<sequence length="870" mass="100515">MTIYNYQECFWDERDQGVVTLLQHVKQGTYVTSHIYKYFEELGKLQREYSRRLNAINEKYRDNLLNIAPDYGQLNRIITIFINLQEKIIKSHGKLTVQIETEVLQDLHDDCITTLNVNYSNLEGKLRNLQKNKAVKRKNMKEIKGKLNKAVMELRDCELNLDNQLGCKQNFQIDKERNKWNKVIDNLNRKLDICREEYQASKKHWINEWWSCSMELQNLELNRIETVINKFYQYSTFVLDCNVVEQTCFEKLTQSLMSLSPMEDISSFSKHYGTGRVNKHPKDTNNNTSNIATSSNFNGIGRLNSRISMLENQPLPELPIPTQNHIANNNNIRISHRDNLKNLSNKLNTYSRSISNSSKESSPPRDKNNINNVDNEIHYVGRSEINNKAAFQLSFPKINNNNSDDYEIDDILEDQFYPSPSKTTDTLPNKIGLSSPTTIDSGYISKTIEEKDYSSRNKENTFSSSEEDEVEEDGAEEDEAEKGKEGAKYSNVKRGVNSKTFQQPTNNLIPENKSIINNFVKQATYKDDKENSLNSILQTGEDNHNYSVNNNTTDNNDDNYTSTINILKSIPDFGKSSWNSKKLQKNATNYNIGNKGKVIGGNIFAKSPIRTDGIGFNTPKIITGQIETEKETQREVNNYAEKDFEVYTKNKRESNKLTLDRGIKIDANIEDKDSQYRTTSTDTIKIDNKYKQSNSIPFDEQYNNTAHQDKLEEQGEEEKVEEDDNEEEEGDGGVVVRERKYNHECYSHDTDVNYKTNNILRRNDIREYKSSPIANKELYKISQPVKDPPPSKNKKHNGNYESHISGNIKQNSIECNVDEETDPLKAAVNRMRLEKQFKKKTFMNEQEDIENGRISSFTGAKLVPFPNRKR</sequence>
<feature type="compositionally biased region" description="Polar residues" evidence="7">
    <location>
        <begin position="418"/>
        <end position="440"/>
    </location>
</feature>
<dbReference type="PANTHER" id="PTHR23065">
    <property type="entry name" value="PROLINE-SERINE-THREONINE PHOSPHATASE INTERACTING PROTEIN 1"/>
    <property type="match status" value="1"/>
</dbReference>
<dbReference type="Proteomes" id="UP000262825">
    <property type="component" value="Unassembled WGS sequence"/>
</dbReference>
<keyword evidence="10" id="KW-1185">Reference proteome</keyword>
<feature type="region of interest" description="Disordered" evidence="7">
    <location>
        <begin position="709"/>
        <end position="733"/>
    </location>
</feature>
<evidence type="ECO:0000256" key="3">
    <source>
        <dbReference type="ARBA" id="ARBA00022553"/>
    </source>
</evidence>
<dbReference type="GO" id="GO:0009898">
    <property type="term" value="C:cytoplasmic side of plasma membrane"/>
    <property type="evidence" value="ECO:0007669"/>
    <property type="project" value="TreeGrafter"/>
</dbReference>
<keyword evidence="3" id="KW-0597">Phosphoprotein</keyword>
<dbReference type="GO" id="GO:0007010">
    <property type="term" value="P:cytoskeleton organization"/>
    <property type="evidence" value="ECO:0007669"/>
    <property type="project" value="TreeGrafter"/>
</dbReference>
<accession>A0A376B663</accession>
<dbReference type="GO" id="GO:0005543">
    <property type="term" value="F:phospholipid binding"/>
    <property type="evidence" value="ECO:0007669"/>
    <property type="project" value="TreeGrafter"/>
</dbReference>
<feature type="compositionally biased region" description="Low complexity" evidence="7">
    <location>
        <begin position="352"/>
        <end position="361"/>
    </location>
</feature>
<proteinExistence type="predicted"/>
<dbReference type="GO" id="GO:0120104">
    <property type="term" value="C:mitotic actomyosin contractile ring, proximal layer"/>
    <property type="evidence" value="ECO:0007669"/>
    <property type="project" value="TreeGrafter"/>
</dbReference>
<evidence type="ECO:0000256" key="6">
    <source>
        <dbReference type="SAM" id="Coils"/>
    </source>
</evidence>
<evidence type="ECO:0000256" key="7">
    <source>
        <dbReference type="SAM" id="MobiDB-lite"/>
    </source>
</evidence>
<feature type="compositionally biased region" description="Acidic residues" evidence="7">
    <location>
        <begin position="714"/>
        <end position="731"/>
    </location>
</feature>
<dbReference type="AlphaFoldDB" id="A0A376B663"/>
<keyword evidence="5 6" id="KW-0175">Coiled coil</keyword>
<feature type="compositionally biased region" description="Acidic residues" evidence="7">
    <location>
        <begin position="465"/>
        <end position="480"/>
    </location>
</feature>
<feature type="compositionally biased region" description="Low complexity" evidence="7">
    <location>
        <begin position="284"/>
        <end position="297"/>
    </location>
</feature>
<feature type="region of interest" description="Disordered" evidence="7">
    <location>
        <begin position="417"/>
        <end position="506"/>
    </location>
</feature>
<gene>
    <name evidence="9" type="ORF">SCODWIG_01715</name>
</gene>
<dbReference type="SUPFAM" id="SSF103657">
    <property type="entry name" value="BAR/IMD domain-like"/>
    <property type="match status" value="1"/>
</dbReference>